<accession>A0A4R0RKG2</accession>
<proteinExistence type="predicted"/>
<evidence type="ECO:0000313" key="2">
    <source>
        <dbReference type="EMBL" id="TCD68971.1"/>
    </source>
</evidence>
<reference evidence="2 3" key="1">
    <citation type="submission" date="2018-11" db="EMBL/GenBank/DDBJ databases">
        <title>Genome assembly of Steccherinum ochraceum LE-BIN_3174, the white-rot fungus of the Steccherinaceae family (The Residual Polyporoid clade, Polyporales, Basidiomycota).</title>
        <authorList>
            <person name="Fedorova T.V."/>
            <person name="Glazunova O.A."/>
            <person name="Landesman E.O."/>
            <person name="Moiseenko K.V."/>
            <person name="Psurtseva N.V."/>
            <person name="Savinova O.S."/>
            <person name="Shakhova N.V."/>
            <person name="Tyazhelova T.V."/>
            <person name="Vasina D.V."/>
        </authorList>
    </citation>
    <scope>NUCLEOTIDE SEQUENCE [LARGE SCALE GENOMIC DNA]</scope>
    <source>
        <strain evidence="2 3">LE-BIN_3174</strain>
    </source>
</reference>
<evidence type="ECO:0000313" key="3">
    <source>
        <dbReference type="Proteomes" id="UP000292702"/>
    </source>
</evidence>
<comment type="caution">
    <text evidence="2">The sequence shown here is derived from an EMBL/GenBank/DDBJ whole genome shotgun (WGS) entry which is preliminary data.</text>
</comment>
<protein>
    <recommendedName>
        <fullName evidence="1">F-box domain-containing protein</fullName>
    </recommendedName>
</protein>
<dbReference type="Gene3D" id="3.80.10.10">
    <property type="entry name" value="Ribonuclease Inhibitor"/>
    <property type="match status" value="1"/>
</dbReference>
<dbReference type="Proteomes" id="UP000292702">
    <property type="component" value="Unassembled WGS sequence"/>
</dbReference>
<gene>
    <name evidence="2" type="ORF">EIP91_009361</name>
</gene>
<organism evidence="2 3">
    <name type="scientific">Steccherinum ochraceum</name>
    <dbReference type="NCBI Taxonomy" id="92696"/>
    <lineage>
        <taxon>Eukaryota</taxon>
        <taxon>Fungi</taxon>
        <taxon>Dikarya</taxon>
        <taxon>Basidiomycota</taxon>
        <taxon>Agaricomycotina</taxon>
        <taxon>Agaricomycetes</taxon>
        <taxon>Polyporales</taxon>
        <taxon>Steccherinaceae</taxon>
        <taxon>Steccherinum</taxon>
    </lineage>
</organism>
<keyword evidence="3" id="KW-1185">Reference proteome</keyword>
<evidence type="ECO:0000259" key="1">
    <source>
        <dbReference type="Pfam" id="PF12937"/>
    </source>
</evidence>
<dbReference type="InterPro" id="IPR032675">
    <property type="entry name" value="LRR_dom_sf"/>
</dbReference>
<sequence>MVEVMLSRVHPSPAHPTSLDQNPDFLHIEDQISHCQRSLATLKAQRNTFLPAVRLLPEVLAQVFRWCQVIAYQDEFDLNISGKTFPYPWITVTQVCRRWREVALDTVGLWTTLRIRHPDQAQHPLTQLVLARSKAALLDIDVQSSSSYNDSDSLLRIALPHLERARSITFKVSPSSLDNLRHELPTSLPLLTVLNVSMPGGPVYDCSTTLPDTVAPGLNSLIIKGYIIPWSTRDFPPTLTHLEIIRNWRPKRGSTVGEVVQALSELKSLRQLVLQKVFAVHTVADAEPTTHAVLKHLEKLEVYDIAPITAAYLLDSLDVSSSTRILLYLSYHERLTPDIMPRLLPSLVAKVPAAAPIDTLIQHKSSIFMSNSASTWFCVEWTWPSDTEEDSTVMLLRDVSAQLLSASGCATKITTLVVHSLLFLDANRAAWKTLLQLTPNVETLGFHSYSVPQASSAAKILKVCSGSDAWLPKVKNLAFDDFSFRQNNCCVPGRPSFLETLCSAVAAAKIEEIQIRRCRAHMIDEYMVEHLKSVVGRVVWDVEDEKTFCSCF</sequence>
<feature type="domain" description="F-box" evidence="1">
    <location>
        <begin position="58"/>
        <end position="115"/>
    </location>
</feature>
<dbReference type="EMBL" id="RWJN01000053">
    <property type="protein sequence ID" value="TCD68971.1"/>
    <property type="molecule type" value="Genomic_DNA"/>
</dbReference>
<name>A0A4R0RKG2_9APHY</name>
<dbReference type="AlphaFoldDB" id="A0A4R0RKG2"/>
<dbReference type="InterPro" id="IPR001810">
    <property type="entry name" value="F-box_dom"/>
</dbReference>
<dbReference type="Pfam" id="PF12937">
    <property type="entry name" value="F-box-like"/>
    <property type="match status" value="1"/>
</dbReference>
<dbReference type="OrthoDB" id="2754677at2759"/>